<dbReference type="SUPFAM" id="SSF89155">
    <property type="entry name" value="TorD-like"/>
    <property type="match status" value="1"/>
</dbReference>
<dbReference type="Pfam" id="PF02613">
    <property type="entry name" value="Nitrate_red_del"/>
    <property type="match status" value="1"/>
</dbReference>
<gene>
    <name evidence="2" type="ORF">BECKH772A_GA0070896_101327</name>
    <name evidence="3" type="ORF">BECKH772B_GA0070898_101307</name>
    <name evidence="4" type="ORF">BECKH772C_GA0070978_101287</name>
</gene>
<dbReference type="InterPro" id="IPR050289">
    <property type="entry name" value="TorD/DmsD_chaperones"/>
</dbReference>
<organism evidence="2">
    <name type="scientific">Candidatus Kentrum eta</name>
    <dbReference type="NCBI Taxonomy" id="2126337"/>
    <lineage>
        <taxon>Bacteria</taxon>
        <taxon>Pseudomonadati</taxon>
        <taxon>Pseudomonadota</taxon>
        <taxon>Gammaproteobacteria</taxon>
        <taxon>Candidatus Kentrum</taxon>
    </lineage>
</organism>
<dbReference type="Gene3D" id="1.10.3480.10">
    <property type="entry name" value="TorD-like"/>
    <property type="match status" value="1"/>
</dbReference>
<dbReference type="PANTHER" id="PTHR34227">
    <property type="entry name" value="CHAPERONE PROTEIN YCDY"/>
    <property type="match status" value="1"/>
</dbReference>
<sequence>MIPRSKIIPDHLRLLAGLLAAPEDDSLSVLSELSNEHPWLREPIEELARVGLPYWQAEHTGLFVINYPKTPCPPFESAYRSGEMGGKAAEELTTLYLRIGLKSEDVPSDYLGTILACAAYLLEGPESVDEALWHELWEKHLASWVSRFANDILGTENCLLLYRRLAEQLNTLVAG</sequence>
<proteinExistence type="predicted"/>
<keyword evidence="1" id="KW-0143">Chaperone</keyword>
<dbReference type="EMBL" id="CAADFG010000132">
    <property type="protein sequence ID" value="VFJ98103.1"/>
    <property type="molecule type" value="Genomic_DNA"/>
</dbReference>
<dbReference type="EMBL" id="CAADFJ010000128">
    <property type="protein sequence ID" value="VFK03420.1"/>
    <property type="molecule type" value="Genomic_DNA"/>
</dbReference>
<dbReference type="PANTHER" id="PTHR34227:SF1">
    <property type="entry name" value="DIMETHYL SULFOXIDE REDUCTASE CHAPERONE-RELATED"/>
    <property type="match status" value="1"/>
</dbReference>
<reference evidence="2" key="1">
    <citation type="submission" date="2019-02" db="EMBL/GenBank/DDBJ databases">
        <authorList>
            <person name="Gruber-Vodicka R. H."/>
            <person name="Seah K. B. B."/>
        </authorList>
    </citation>
    <scope>NUCLEOTIDE SEQUENCE</scope>
    <source>
        <strain evidence="4">BECK_SA2B12</strain>
        <strain evidence="2">BECK_SA2B15</strain>
        <strain evidence="3">BECK_SA2B20</strain>
    </source>
</reference>
<evidence type="ECO:0000313" key="2">
    <source>
        <dbReference type="EMBL" id="VFJ98103.1"/>
    </source>
</evidence>
<protein>
    <submittedName>
        <fullName evidence="2">Chaperone TorD involved in molybdoenzyme TorA maturation</fullName>
    </submittedName>
</protein>
<name>A0A450UZY7_9GAMM</name>
<dbReference type="InterPro" id="IPR036411">
    <property type="entry name" value="TorD-like_sf"/>
</dbReference>
<evidence type="ECO:0000313" key="3">
    <source>
        <dbReference type="EMBL" id="VFJ98278.1"/>
    </source>
</evidence>
<dbReference type="InterPro" id="IPR020945">
    <property type="entry name" value="DMSO/NO3_reduct_chaperone"/>
</dbReference>
<evidence type="ECO:0000313" key="4">
    <source>
        <dbReference type="EMBL" id="VFK03420.1"/>
    </source>
</evidence>
<dbReference type="AlphaFoldDB" id="A0A450UZY7"/>
<evidence type="ECO:0000256" key="1">
    <source>
        <dbReference type="ARBA" id="ARBA00023186"/>
    </source>
</evidence>
<dbReference type="EMBL" id="CAADFI010000130">
    <property type="protein sequence ID" value="VFJ98278.1"/>
    <property type="molecule type" value="Genomic_DNA"/>
</dbReference>
<accession>A0A450UZY7</accession>